<feature type="region of interest" description="Disordered" evidence="1">
    <location>
        <begin position="1190"/>
        <end position="1254"/>
    </location>
</feature>
<feature type="compositionally biased region" description="Low complexity" evidence="1">
    <location>
        <begin position="1581"/>
        <end position="1590"/>
    </location>
</feature>
<feature type="compositionally biased region" description="Basic and acidic residues" evidence="1">
    <location>
        <begin position="1466"/>
        <end position="1487"/>
    </location>
</feature>
<protein>
    <submittedName>
        <fullName evidence="2">Uncharacterized protein</fullName>
    </submittedName>
</protein>
<proteinExistence type="predicted"/>
<name>A0A182JWL5_9DIPT</name>
<evidence type="ECO:0000313" key="3">
    <source>
        <dbReference type="Proteomes" id="UP000075881"/>
    </source>
</evidence>
<feature type="compositionally biased region" description="Acidic residues" evidence="1">
    <location>
        <begin position="558"/>
        <end position="588"/>
    </location>
</feature>
<feature type="compositionally biased region" description="Acidic residues" evidence="1">
    <location>
        <begin position="597"/>
        <end position="615"/>
    </location>
</feature>
<feature type="compositionally biased region" description="Polar residues" evidence="1">
    <location>
        <begin position="743"/>
        <end position="762"/>
    </location>
</feature>
<feature type="compositionally biased region" description="Basic residues" evidence="1">
    <location>
        <begin position="339"/>
        <end position="348"/>
    </location>
</feature>
<feature type="compositionally biased region" description="Basic and acidic residues" evidence="1">
    <location>
        <begin position="1307"/>
        <end position="1336"/>
    </location>
</feature>
<organism evidence="2 3">
    <name type="scientific">Anopheles christyi</name>
    <dbReference type="NCBI Taxonomy" id="43041"/>
    <lineage>
        <taxon>Eukaryota</taxon>
        <taxon>Metazoa</taxon>
        <taxon>Ecdysozoa</taxon>
        <taxon>Arthropoda</taxon>
        <taxon>Hexapoda</taxon>
        <taxon>Insecta</taxon>
        <taxon>Pterygota</taxon>
        <taxon>Neoptera</taxon>
        <taxon>Endopterygota</taxon>
        <taxon>Diptera</taxon>
        <taxon>Nematocera</taxon>
        <taxon>Culicoidea</taxon>
        <taxon>Culicidae</taxon>
        <taxon>Anophelinae</taxon>
        <taxon>Anopheles</taxon>
    </lineage>
</organism>
<feature type="compositionally biased region" description="Basic and acidic residues" evidence="1">
    <location>
        <begin position="794"/>
        <end position="803"/>
    </location>
</feature>
<feature type="compositionally biased region" description="Basic and acidic residues" evidence="1">
    <location>
        <begin position="465"/>
        <end position="477"/>
    </location>
</feature>
<reference evidence="3" key="1">
    <citation type="submission" date="2013-03" db="EMBL/GenBank/DDBJ databases">
        <title>The Genome Sequence of Anopheles christyi ACHKN1017.</title>
        <authorList>
            <consortium name="The Broad Institute Genomics Platform"/>
            <person name="Neafsey D.E."/>
            <person name="Besansky N."/>
            <person name="Walker B."/>
            <person name="Young S.K."/>
            <person name="Zeng Q."/>
            <person name="Gargeya S."/>
            <person name="Fitzgerald M."/>
            <person name="Haas B."/>
            <person name="Abouelleil A."/>
            <person name="Allen A.W."/>
            <person name="Alvarado L."/>
            <person name="Arachchi H.M."/>
            <person name="Berlin A.M."/>
            <person name="Chapman S.B."/>
            <person name="Gainer-Dewar J."/>
            <person name="Goldberg J."/>
            <person name="Griggs A."/>
            <person name="Gujja S."/>
            <person name="Hansen M."/>
            <person name="Howarth C."/>
            <person name="Imamovic A."/>
            <person name="Ireland A."/>
            <person name="Larimer J."/>
            <person name="McCowan C."/>
            <person name="Murphy C."/>
            <person name="Pearson M."/>
            <person name="Poon T.W."/>
            <person name="Priest M."/>
            <person name="Roberts A."/>
            <person name="Saif S."/>
            <person name="Shea T."/>
            <person name="Sisk P."/>
            <person name="Sykes S."/>
            <person name="Wortman J."/>
            <person name="Nusbaum C."/>
            <person name="Birren B."/>
        </authorList>
    </citation>
    <scope>NUCLEOTIDE SEQUENCE [LARGE SCALE GENOMIC DNA]</scope>
    <source>
        <strain evidence="3">ACHKN1017</strain>
    </source>
</reference>
<feature type="compositionally biased region" description="Polar residues" evidence="1">
    <location>
        <begin position="965"/>
        <end position="974"/>
    </location>
</feature>
<feature type="compositionally biased region" description="Basic and acidic residues" evidence="1">
    <location>
        <begin position="1107"/>
        <end position="1118"/>
    </location>
</feature>
<dbReference type="EnsemblMetazoa" id="ACHR002897-RA">
    <property type="protein sequence ID" value="ACHR002897-PA"/>
    <property type="gene ID" value="ACHR002897"/>
</dbReference>
<feature type="compositionally biased region" description="Basic and acidic residues" evidence="1">
    <location>
        <begin position="1343"/>
        <end position="1360"/>
    </location>
</feature>
<feature type="compositionally biased region" description="Polar residues" evidence="1">
    <location>
        <begin position="108"/>
        <end position="118"/>
    </location>
</feature>
<feature type="region of interest" description="Disordered" evidence="1">
    <location>
        <begin position="1466"/>
        <end position="1616"/>
    </location>
</feature>
<evidence type="ECO:0000256" key="1">
    <source>
        <dbReference type="SAM" id="MobiDB-lite"/>
    </source>
</evidence>
<feature type="compositionally biased region" description="Polar residues" evidence="1">
    <location>
        <begin position="423"/>
        <end position="460"/>
    </location>
</feature>
<feature type="compositionally biased region" description="Basic and acidic residues" evidence="1">
    <location>
        <begin position="1240"/>
        <end position="1253"/>
    </location>
</feature>
<feature type="compositionally biased region" description="Basic residues" evidence="1">
    <location>
        <begin position="1155"/>
        <end position="1164"/>
    </location>
</feature>
<feature type="compositionally biased region" description="Acidic residues" evidence="1">
    <location>
        <begin position="508"/>
        <end position="544"/>
    </location>
</feature>
<feature type="compositionally biased region" description="Gly residues" evidence="1">
    <location>
        <begin position="1215"/>
        <end position="1227"/>
    </location>
</feature>
<keyword evidence="3" id="KW-1185">Reference proteome</keyword>
<feature type="compositionally biased region" description="Polar residues" evidence="1">
    <location>
        <begin position="662"/>
        <end position="698"/>
    </location>
</feature>
<feature type="compositionally biased region" description="Polar residues" evidence="1">
    <location>
        <begin position="1603"/>
        <end position="1612"/>
    </location>
</feature>
<feature type="compositionally biased region" description="Polar residues" evidence="1">
    <location>
        <begin position="35"/>
        <end position="46"/>
    </location>
</feature>
<feature type="region of interest" description="Disordered" evidence="1">
    <location>
        <begin position="927"/>
        <end position="986"/>
    </location>
</feature>
<feature type="compositionally biased region" description="Polar residues" evidence="1">
    <location>
        <begin position="1275"/>
        <end position="1299"/>
    </location>
</feature>
<feature type="region of interest" description="Disordered" evidence="1">
    <location>
        <begin position="1722"/>
        <end position="1783"/>
    </location>
</feature>
<evidence type="ECO:0000313" key="2">
    <source>
        <dbReference type="EnsemblMetazoa" id="ACHR002897-PA"/>
    </source>
</evidence>
<feature type="region of interest" description="Disordered" evidence="1">
    <location>
        <begin position="422"/>
        <end position="811"/>
    </location>
</feature>
<accession>A0A182JWL5</accession>
<feature type="compositionally biased region" description="Polar residues" evidence="1">
    <location>
        <begin position="490"/>
        <end position="500"/>
    </location>
</feature>
<feature type="compositionally biased region" description="Basic and acidic residues" evidence="1">
    <location>
        <begin position="371"/>
        <end position="388"/>
    </location>
</feature>
<feature type="compositionally biased region" description="Basic and acidic residues" evidence="1">
    <location>
        <begin position="1550"/>
        <end position="1565"/>
    </location>
</feature>
<feature type="compositionally biased region" description="Polar residues" evidence="1">
    <location>
        <begin position="1125"/>
        <end position="1149"/>
    </location>
</feature>
<feature type="compositionally biased region" description="Polar residues" evidence="1">
    <location>
        <begin position="149"/>
        <end position="170"/>
    </location>
</feature>
<feature type="region of interest" description="Disordered" evidence="1">
    <location>
        <begin position="1"/>
        <end position="235"/>
    </location>
</feature>
<feature type="region of interest" description="Disordered" evidence="1">
    <location>
        <begin position="1275"/>
        <end position="1380"/>
    </location>
</feature>
<feature type="compositionally biased region" description="Polar residues" evidence="1">
    <location>
        <begin position="773"/>
        <end position="784"/>
    </location>
</feature>
<feature type="region of interest" description="Disordered" evidence="1">
    <location>
        <begin position="263"/>
        <end position="292"/>
    </location>
</feature>
<reference evidence="2" key="2">
    <citation type="submission" date="2020-05" db="UniProtKB">
        <authorList>
            <consortium name="EnsemblMetazoa"/>
        </authorList>
    </citation>
    <scope>IDENTIFICATION</scope>
    <source>
        <strain evidence="2">ACHKN1017</strain>
    </source>
</reference>
<dbReference type="VEuPathDB" id="VectorBase:ACHR002897"/>
<feature type="compositionally biased region" description="Polar residues" evidence="1">
    <location>
        <begin position="219"/>
        <end position="232"/>
    </location>
</feature>
<dbReference type="Proteomes" id="UP000075881">
    <property type="component" value="Unassembled WGS sequence"/>
</dbReference>
<feature type="region of interest" description="Disordered" evidence="1">
    <location>
        <begin position="839"/>
        <end position="910"/>
    </location>
</feature>
<sequence length="1809" mass="198476">MNQEEEVPTRVTRGALRRRSVDQEATPQKPAGAASSGTPKKSASTTKKVHALNAIQETEGRPSTPTVGRTTRRRVSETMDTPTLLPNKLVQNLKEAETSVENGRRSRNSSLTEENLNELNAAYDGSSGMMPTRSRTPARLRASHEALASMSSPQTAIRRSTRRNSVTSDDGSVHSLPVTTPKVSSGLRALKDDTIIEEDASDDRAESVSSEASSRVTRRQSTAVMKSASPSPRRTVASPVMNVKMESTPPRVLKTPLVALSPLTLPKESPRSKNVSFSDDSKQDDNISSFPKTPTSVAKEVVVVVEDLRNSELMGLSAKLDTEVYLPIKREENLEQMKSSHKSPKRKSVSSNAEQELKAIDDSKSILISPKAEKETIKQHSSAGKREMNPSTTVPNEDANKAMARSNDVSGIEVLDSSVMEVSDTSVEANTSVKDTSSLANNSTSEGNKLSHSWSQSVRRSATKGIDEFSVRKQEEQERQEEEIEKLQKTQLKSPANSRSPRTKQDSADEDIEEENDDEMEDEEEGRDNNEFIDDEAVEMEGYESGDSLASDLRKEMEENEIPDQGEDLGSEDTEENDDQEEDDEDGNDSWIVSSGEEAEQLDEDELLQDTEDEDMKTNGASLQSKEKSKTPTRRRIVQIVDDSDEDSKEPLNASIKETTKSPKQSSFQRSVTPSSVGANGSNTPSKTAKVSETTDGIENNGEDKIANTPAKNDASMASSGDVVEMKSNVTNPITPVRKTPSKKVSGSASNSAVKSLSNSKSEIGDNDVASGDENNTSENSDTMFQDAENGEETCDKSGKETNNDASLSISPAKFIHSSRKSLPAASVKSMVAIGHGRKSLPASANMQPMDPEVEKVESLQKSIENDDAPETVDENPQLDNSTHAAPVPAEYTLDQPANEADSKANRKSMPTVSLISAQFYIGGSKKRATINGGDANVPTSTPKANQSLATKEKAKKPISEKKATATNGGSSIVPNPFAQGSKVKSRLSLDSGSEVVHQKLKKSRMSLPVNLHQELMEVTEAAPMVESTTKETAKGGDDVEMMEEVVVVEEETGDGNQLSKVQKTKQKALEEYDLANILSRCNEVIREDKERKKEVASAIRKKKEEKKRMRELEKQQELEAANTAAASTVTDNDDGLNSSTTANDSASQVGEALKKKKKRKPKVKNYLLEELAATKKERLEQALRHKLEVIERRKQRKKERQLDQKKQLDKENGDGGNATGASGGIGAKLEKMKKKQKAKSTDEATKKSKEPPVRVALSAFAVFNQLQNNQVDLQSVQHKQQNPVMNVQQTQLVTSTVEAKQHKKSPKNEETLEQKLESKDVSKTPDKKVHADEKATSIIVAKKTEPEQTKKKTMEKIGKPMENQLGITALPPSTVDKMDDDVAAPKKQSVPAVKLQSVRALESDGKINPPLLKSVSDGVLKEANKLTKKQKRKLAVLESATPNTQKDNLSADVIAKRKEINVACSEDAHMNSGGEKRKEKKRKEPMMETISNDLASNSMSKSKKNKKQIAQNENGEDHSTFFGSTFTSAMHKVHTEEVKEKKQKKSKKQLAEHMENDTDPDRSTVEQASKKQVCVQLESTTAAPAAPATVSTKKRKRELTDSPATVTSTTPRPAKHTKLRVLQRIESGGFFEENVTPDKIRLKRNFGFQERQATPAKQLGFRVSAILPSDQKELRAVATKMHSKDGRLKSKYAGASQPDVSRSLPLPVWTSSGVFLEFPADDTGVNGKGREVQKQQQSSKSKTDTGYIQLKGQGKGDFRLKTLRPGPMAEKPQRVDPSTTEQSVLNFKRKQLLEKTAHLREKKKSHRV</sequence>
<feature type="region of interest" description="Disordered" evidence="1">
    <location>
        <begin position="1090"/>
        <end position="1178"/>
    </location>
</feature>
<feature type="compositionally biased region" description="Basic and acidic residues" evidence="1">
    <location>
        <begin position="355"/>
        <end position="364"/>
    </location>
</feature>
<feature type="compositionally biased region" description="Basic and acidic residues" evidence="1">
    <location>
        <begin position="951"/>
        <end position="964"/>
    </location>
</feature>
<feature type="region of interest" description="Disordered" evidence="1">
    <location>
        <begin position="335"/>
        <end position="409"/>
    </location>
</feature>
<feature type="compositionally biased region" description="Polar residues" evidence="1">
    <location>
        <begin position="938"/>
        <end position="950"/>
    </location>
</feature>
<feature type="compositionally biased region" description="Basic and acidic residues" evidence="1">
    <location>
        <begin position="1201"/>
        <end position="1214"/>
    </location>
</feature>
<dbReference type="STRING" id="43041.A0A182JWL5"/>